<dbReference type="EMBL" id="NBCO01000004">
    <property type="protein sequence ID" value="ORC92090.1"/>
    <property type="molecule type" value="Genomic_DNA"/>
</dbReference>
<feature type="domain" description="RING-type" evidence="3">
    <location>
        <begin position="83"/>
        <end position="120"/>
    </location>
</feature>
<keyword evidence="1" id="KW-0862">Zinc</keyword>
<gene>
    <name evidence="4" type="ORF">TM35_000043040</name>
</gene>
<proteinExistence type="predicted"/>
<keyword evidence="1" id="KW-0479">Metal-binding</keyword>
<evidence type="ECO:0000256" key="2">
    <source>
        <dbReference type="SAM" id="Phobius"/>
    </source>
</evidence>
<dbReference type="Proteomes" id="UP000192257">
    <property type="component" value="Unassembled WGS sequence"/>
</dbReference>
<organism evidence="4 5">
    <name type="scientific">Trypanosoma theileri</name>
    <dbReference type="NCBI Taxonomy" id="67003"/>
    <lineage>
        <taxon>Eukaryota</taxon>
        <taxon>Discoba</taxon>
        <taxon>Euglenozoa</taxon>
        <taxon>Kinetoplastea</taxon>
        <taxon>Metakinetoplastina</taxon>
        <taxon>Trypanosomatida</taxon>
        <taxon>Trypanosomatidae</taxon>
        <taxon>Trypanosoma</taxon>
    </lineage>
</organism>
<feature type="transmembrane region" description="Helical" evidence="2">
    <location>
        <begin position="21"/>
        <end position="48"/>
    </location>
</feature>
<keyword evidence="2" id="KW-1133">Transmembrane helix</keyword>
<dbReference type="PROSITE" id="PS50089">
    <property type="entry name" value="ZF_RING_2"/>
    <property type="match status" value="1"/>
</dbReference>
<dbReference type="InterPro" id="IPR013083">
    <property type="entry name" value="Znf_RING/FYVE/PHD"/>
</dbReference>
<keyword evidence="5" id="KW-1185">Reference proteome</keyword>
<accession>A0A1X0P6N3</accession>
<dbReference type="STRING" id="67003.A0A1X0P6N3"/>
<protein>
    <recommendedName>
        <fullName evidence="3">RING-type domain-containing protein</fullName>
    </recommendedName>
</protein>
<dbReference type="RefSeq" id="XP_028886156.1">
    <property type="nucleotide sequence ID" value="XM_029022498.1"/>
</dbReference>
<keyword evidence="2" id="KW-0812">Transmembrane</keyword>
<dbReference type="GeneID" id="39982278"/>
<dbReference type="InterPro" id="IPR051728">
    <property type="entry name" value="RING-FYVE_E3_ubiquitin-ligase"/>
</dbReference>
<name>A0A1X0P6N3_9TRYP</name>
<sequence length="132" mass="14399">MCKDKKSRDEAKKDDSNTQALDTLVSLIGVGVVAAVGVVVGGFVGYVWGSSCSDDGPNGNNEANKFQELKEEEYKSMGSEGKCSVCMERNARVLFLPCKHLATCTTCAERLDRRCCPMCNQPYAEKINVFTT</sequence>
<comment type="caution">
    <text evidence="4">The sequence shown here is derived from an EMBL/GenBank/DDBJ whole genome shotgun (WGS) entry which is preliminary data.</text>
</comment>
<dbReference type="AlphaFoldDB" id="A0A1X0P6N3"/>
<keyword evidence="2" id="KW-0472">Membrane</keyword>
<dbReference type="Pfam" id="PF13920">
    <property type="entry name" value="zf-C3HC4_3"/>
    <property type="match status" value="1"/>
</dbReference>
<dbReference type="OrthoDB" id="271225at2759"/>
<evidence type="ECO:0000259" key="3">
    <source>
        <dbReference type="PROSITE" id="PS50089"/>
    </source>
</evidence>
<evidence type="ECO:0000313" key="4">
    <source>
        <dbReference type="EMBL" id="ORC92090.1"/>
    </source>
</evidence>
<keyword evidence="1" id="KW-0863">Zinc-finger</keyword>
<evidence type="ECO:0000256" key="1">
    <source>
        <dbReference type="PROSITE-ProRule" id="PRU00175"/>
    </source>
</evidence>
<evidence type="ECO:0000313" key="5">
    <source>
        <dbReference type="Proteomes" id="UP000192257"/>
    </source>
</evidence>
<dbReference type="SUPFAM" id="SSF57850">
    <property type="entry name" value="RING/U-box"/>
    <property type="match status" value="1"/>
</dbReference>
<reference evidence="4 5" key="1">
    <citation type="submission" date="2017-03" db="EMBL/GenBank/DDBJ databases">
        <title>An alternative strategy for trypanosome survival in the mammalian bloodstream revealed through genome and transcriptome analysis of the ubiquitous bovine parasite Trypanosoma (Megatrypanum) theileri.</title>
        <authorList>
            <person name="Kelly S."/>
            <person name="Ivens A."/>
            <person name="Mott A."/>
            <person name="O'Neill E."/>
            <person name="Emms D."/>
            <person name="Macleod O."/>
            <person name="Voorheis P."/>
            <person name="Matthews J."/>
            <person name="Matthews K."/>
            <person name="Carrington M."/>
        </authorList>
    </citation>
    <scope>NUCLEOTIDE SEQUENCE [LARGE SCALE GENOMIC DNA]</scope>
    <source>
        <strain evidence="4">Edinburgh</strain>
    </source>
</reference>
<dbReference type="PANTHER" id="PTHR14879:SF5">
    <property type="entry name" value="RING-TYPE DOMAIN-CONTAINING PROTEIN"/>
    <property type="match status" value="1"/>
</dbReference>
<dbReference type="VEuPathDB" id="TriTrypDB:TM35_000043040"/>
<dbReference type="GO" id="GO:0008270">
    <property type="term" value="F:zinc ion binding"/>
    <property type="evidence" value="ECO:0007669"/>
    <property type="project" value="UniProtKB-KW"/>
</dbReference>
<dbReference type="Gene3D" id="3.30.40.10">
    <property type="entry name" value="Zinc/RING finger domain, C3HC4 (zinc finger)"/>
    <property type="match status" value="1"/>
</dbReference>
<dbReference type="SMART" id="SM00184">
    <property type="entry name" value="RING"/>
    <property type="match status" value="1"/>
</dbReference>
<dbReference type="InterPro" id="IPR001841">
    <property type="entry name" value="Znf_RING"/>
</dbReference>
<dbReference type="PANTHER" id="PTHR14879">
    <property type="entry name" value="CASPASE REGULATOR, RING FINGER DOMAIN-CONTAINING"/>
    <property type="match status" value="1"/>
</dbReference>